<gene>
    <name evidence="1" type="ORF">ACH5RR_039136</name>
</gene>
<protein>
    <submittedName>
        <fullName evidence="1">Uncharacterized protein</fullName>
    </submittedName>
</protein>
<name>A0ABD2Y2Z1_9GENT</name>
<sequence>MLDKAAHDCVLKVEEIRSRCMEMGESNVDIQAFPVETIESAKKKSPIEVLAKRGTSNASKFVHEMFNEWIEDCGFTELLQLPYDKNL</sequence>
<dbReference type="AlphaFoldDB" id="A0ABD2Y2Z1"/>
<proteinExistence type="predicted"/>
<accession>A0ABD2Y2Z1</accession>
<evidence type="ECO:0000313" key="1">
    <source>
        <dbReference type="EMBL" id="KAL3500043.1"/>
    </source>
</evidence>
<evidence type="ECO:0000313" key="2">
    <source>
        <dbReference type="Proteomes" id="UP001630127"/>
    </source>
</evidence>
<dbReference type="Proteomes" id="UP001630127">
    <property type="component" value="Unassembled WGS sequence"/>
</dbReference>
<reference evidence="1 2" key="1">
    <citation type="submission" date="2024-11" db="EMBL/GenBank/DDBJ databases">
        <title>A near-complete genome assembly of Cinchona calisaya.</title>
        <authorList>
            <person name="Lian D.C."/>
            <person name="Zhao X.W."/>
            <person name="Wei L."/>
        </authorList>
    </citation>
    <scope>NUCLEOTIDE SEQUENCE [LARGE SCALE GENOMIC DNA]</scope>
    <source>
        <tissue evidence="1">Nenye</tissue>
    </source>
</reference>
<keyword evidence="2" id="KW-1185">Reference proteome</keyword>
<organism evidence="1 2">
    <name type="scientific">Cinchona calisaya</name>
    <dbReference type="NCBI Taxonomy" id="153742"/>
    <lineage>
        <taxon>Eukaryota</taxon>
        <taxon>Viridiplantae</taxon>
        <taxon>Streptophyta</taxon>
        <taxon>Embryophyta</taxon>
        <taxon>Tracheophyta</taxon>
        <taxon>Spermatophyta</taxon>
        <taxon>Magnoliopsida</taxon>
        <taxon>eudicotyledons</taxon>
        <taxon>Gunneridae</taxon>
        <taxon>Pentapetalae</taxon>
        <taxon>asterids</taxon>
        <taxon>lamiids</taxon>
        <taxon>Gentianales</taxon>
        <taxon>Rubiaceae</taxon>
        <taxon>Cinchonoideae</taxon>
        <taxon>Cinchoneae</taxon>
        <taxon>Cinchona</taxon>
    </lineage>
</organism>
<comment type="caution">
    <text evidence="1">The sequence shown here is derived from an EMBL/GenBank/DDBJ whole genome shotgun (WGS) entry which is preliminary data.</text>
</comment>
<dbReference type="EMBL" id="JBJUIK010000016">
    <property type="protein sequence ID" value="KAL3500043.1"/>
    <property type="molecule type" value="Genomic_DNA"/>
</dbReference>